<name>A0A934KLC9_9BACT</name>
<dbReference type="GO" id="GO:0005737">
    <property type="term" value="C:cytoplasm"/>
    <property type="evidence" value="ECO:0007669"/>
    <property type="project" value="TreeGrafter"/>
</dbReference>
<dbReference type="Proteomes" id="UP000620075">
    <property type="component" value="Unassembled WGS sequence"/>
</dbReference>
<sequence>MKVALVADVHGNLTALEAVIADLERVQPNLVVHGGDLVFNGPQPSECVDRIRELGWPGVLGNTDEAVARRLDEPAVSWAAERLGEERLAWLRRLPLGWRQADRIALVHATPDDLYRIVWPEADDAELEAIYGPLDVRWRSTATSTAAMSGRSGSSR</sequence>
<protein>
    <submittedName>
        <fullName evidence="2">Metallophosphoesterase</fullName>
    </submittedName>
</protein>
<dbReference type="SUPFAM" id="SSF56300">
    <property type="entry name" value="Metallo-dependent phosphatases"/>
    <property type="match status" value="1"/>
</dbReference>
<proteinExistence type="predicted"/>
<dbReference type="PANTHER" id="PTHR42850:SF2">
    <property type="entry name" value="BLL5683 PROTEIN"/>
    <property type="match status" value="1"/>
</dbReference>
<dbReference type="Gene3D" id="3.60.21.10">
    <property type="match status" value="1"/>
</dbReference>
<dbReference type="PANTHER" id="PTHR42850">
    <property type="entry name" value="METALLOPHOSPHOESTERASE"/>
    <property type="match status" value="1"/>
</dbReference>
<dbReference type="RefSeq" id="WP_338181349.1">
    <property type="nucleotide sequence ID" value="NZ_JAEKNQ010000054.1"/>
</dbReference>
<accession>A0A934KLC9</accession>
<feature type="domain" description="Calcineurin-like phosphoesterase" evidence="1">
    <location>
        <begin position="1"/>
        <end position="114"/>
    </location>
</feature>
<dbReference type="InterPro" id="IPR029052">
    <property type="entry name" value="Metallo-depent_PP-like"/>
</dbReference>
<dbReference type="EMBL" id="JAEKNQ010000054">
    <property type="protein sequence ID" value="MBJ7604170.1"/>
    <property type="molecule type" value="Genomic_DNA"/>
</dbReference>
<evidence type="ECO:0000313" key="3">
    <source>
        <dbReference type="Proteomes" id="UP000620075"/>
    </source>
</evidence>
<organism evidence="2 3">
    <name type="scientific">Candidatus Dormiibacter inghamiae</name>
    <dbReference type="NCBI Taxonomy" id="3127013"/>
    <lineage>
        <taxon>Bacteria</taxon>
        <taxon>Bacillati</taxon>
        <taxon>Candidatus Dormiibacterota</taxon>
        <taxon>Candidatus Dormibacteria</taxon>
        <taxon>Candidatus Dormibacterales</taxon>
        <taxon>Candidatus Dormibacteraceae</taxon>
        <taxon>Candidatus Dormiibacter</taxon>
    </lineage>
</organism>
<dbReference type="InterPro" id="IPR004843">
    <property type="entry name" value="Calcineurin-like_PHP"/>
</dbReference>
<dbReference type="AlphaFoldDB" id="A0A934KLC9"/>
<gene>
    <name evidence="2" type="ORF">JF888_13410</name>
</gene>
<dbReference type="CDD" id="cd00838">
    <property type="entry name" value="MPP_superfamily"/>
    <property type="match status" value="1"/>
</dbReference>
<comment type="caution">
    <text evidence="2">The sequence shown here is derived from an EMBL/GenBank/DDBJ whole genome shotgun (WGS) entry which is preliminary data.</text>
</comment>
<evidence type="ECO:0000313" key="2">
    <source>
        <dbReference type="EMBL" id="MBJ7604170.1"/>
    </source>
</evidence>
<dbReference type="InterPro" id="IPR050126">
    <property type="entry name" value="Ap4A_hydrolase"/>
</dbReference>
<dbReference type="GO" id="GO:0016791">
    <property type="term" value="F:phosphatase activity"/>
    <property type="evidence" value="ECO:0007669"/>
    <property type="project" value="TreeGrafter"/>
</dbReference>
<evidence type="ECO:0000259" key="1">
    <source>
        <dbReference type="Pfam" id="PF00149"/>
    </source>
</evidence>
<reference evidence="2 3" key="1">
    <citation type="submission" date="2020-10" db="EMBL/GenBank/DDBJ databases">
        <title>Ca. Dormibacterota MAGs.</title>
        <authorList>
            <person name="Montgomery K."/>
        </authorList>
    </citation>
    <scope>NUCLEOTIDE SEQUENCE [LARGE SCALE GENOMIC DNA]</scope>
    <source>
        <strain evidence="2">SC8811_S16_3</strain>
    </source>
</reference>
<dbReference type="Pfam" id="PF00149">
    <property type="entry name" value="Metallophos"/>
    <property type="match status" value="1"/>
</dbReference>